<evidence type="ECO:0000256" key="6">
    <source>
        <dbReference type="ARBA" id="ARBA00022840"/>
    </source>
</evidence>
<accession>A0ABS1B8A9</accession>
<evidence type="ECO:0000256" key="8">
    <source>
        <dbReference type="ARBA" id="ARBA00023098"/>
    </source>
</evidence>
<dbReference type="EMBL" id="JAEDAJ010000001">
    <property type="protein sequence ID" value="MBK0330432.1"/>
    <property type="molecule type" value="Genomic_DNA"/>
</dbReference>
<dbReference type="Proteomes" id="UP000612352">
    <property type="component" value="Unassembled WGS sequence"/>
</dbReference>
<evidence type="ECO:0000259" key="10">
    <source>
        <dbReference type="Pfam" id="PF00288"/>
    </source>
</evidence>
<name>A0ABS1B8A9_9MICO</name>
<evidence type="ECO:0000256" key="7">
    <source>
        <dbReference type="ARBA" id="ARBA00022842"/>
    </source>
</evidence>
<comment type="caution">
    <text evidence="12">The sequence shown here is derived from an EMBL/GenBank/DDBJ whole genome shotgun (WGS) entry which is preliminary data.</text>
</comment>
<keyword evidence="4" id="KW-0547">Nucleotide-binding</keyword>
<dbReference type="SUPFAM" id="SSF55060">
    <property type="entry name" value="GHMP Kinase, C-terminal domain"/>
    <property type="match status" value="1"/>
</dbReference>
<dbReference type="Pfam" id="PF00288">
    <property type="entry name" value="GHMP_kinases_N"/>
    <property type="match status" value="1"/>
</dbReference>
<dbReference type="InterPro" id="IPR006205">
    <property type="entry name" value="Mev_gal_kin"/>
</dbReference>
<keyword evidence="3 12" id="KW-0808">Transferase</keyword>
<keyword evidence="7" id="KW-0460">Magnesium</keyword>
<dbReference type="InterPro" id="IPR036554">
    <property type="entry name" value="GHMP_kinase_C_sf"/>
</dbReference>
<dbReference type="EC" id="2.7.1.36" evidence="12"/>
<dbReference type="RefSeq" id="WP_200501045.1">
    <property type="nucleotide sequence ID" value="NZ_JAEDAJ010000001.1"/>
</dbReference>
<protein>
    <submittedName>
        <fullName evidence="12">Mevalonate kinase</fullName>
        <ecNumber evidence="12">2.7.1.36</ecNumber>
    </submittedName>
</protein>
<dbReference type="InterPro" id="IPR006204">
    <property type="entry name" value="GHMP_kinase_N_dom"/>
</dbReference>
<dbReference type="Pfam" id="PF08544">
    <property type="entry name" value="GHMP_kinases_C"/>
    <property type="match status" value="1"/>
</dbReference>
<dbReference type="PANTHER" id="PTHR43290:SF2">
    <property type="entry name" value="MEVALONATE KINASE"/>
    <property type="match status" value="1"/>
</dbReference>
<dbReference type="GO" id="GO:0004496">
    <property type="term" value="F:mevalonate kinase activity"/>
    <property type="evidence" value="ECO:0007669"/>
    <property type="project" value="UniProtKB-EC"/>
</dbReference>
<organism evidence="12 13">
    <name type="scientific">Brachybacterium halotolerans</name>
    <dbReference type="NCBI Taxonomy" id="2795215"/>
    <lineage>
        <taxon>Bacteria</taxon>
        <taxon>Bacillati</taxon>
        <taxon>Actinomycetota</taxon>
        <taxon>Actinomycetes</taxon>
        <taxon>Micrococcales</taxon>
        <taxon>Dermabacteraceae</taxon>
        <taxon>Brachybacterium</taxon>
    </lineage>
</organism>
<feature type="domain" description="GHMP kinase N-terminal" evidence="10">
    <location>
        <begin position="85"/>
        <end position="157"/>
    </location>
</feature>
<reference evidence="12 13" key="1">
    <citation type="submission" date="2020-12" db="EMBL/GenBank/DDBJ databases">
        <title>Brachybacterium sp. MASK1Z-5, whole genome shotgun sequence.</title>
        <authorList>
            <person name="Tuo L."/>
        </authorList>
    </citation>
    <scope>NUCLEOTIDE SEQUENCE [LARGE SCALE GENOMIC DNA]</scope>
    <source>
        <strain evidence="12 13">MASK1Z-5</strain>
    </source>
</reference>
<keyword evidence="5 12" id="KW-0418">Kinase</keyword>
<dbReference type="SUPFAM" id="SSF54211">
    <property type="entry name" value="Ribosomal protein S5 domain 2-like"/>
    <property type="match status" value="1"/>
</dbReference>
<dbReference type="PANTHER" id="PTHR43290">
    <property type="entry name" value="MEVALONATE KINASE"/>
    <property type="match status" value="1"/>
</dbReference>
<sequence>MNPARTSVHGARTGIGRAHAKSILLGEHAVVYGTPAIAVPLHALDLTVRVTERADEQLHLRSALFTGSAADAPQRLHPLVTAIHAALALTTSAPIGLDVEIDSAIPFERGLGSSAAVAAGIARAIGDLTETPLDPEVVHDVVMAAETIAHGRSSGLDGRAVASDVPIRFRGGEVTPVPVGAPLTFVLADSGHEGSTAEAVGAVRELRETFPSRVDGIIGRLGGIVEESLDRFATGDVPALGALMDEAHSLLTELEVSDATLDRLVGAARGAGAAGAKLTGGGRGGCVLALAPDAARAADLETMLRDAGATRTWQTTVETA</sequence>
<dbReference type="InterPro" id="IPR020568">
    <property type="entry name" value="Ribosomal_Su5_D2-typ_SF"/>
</dbReference>
<evidence type="ECO:0000256" key="4">
    <source>
        <dbReference type="ARBA" id="ARBA00022741"/>
    </source>
</evidence>
<evidence type="ECO:0000259" key="11">
    <source>
        <dbReference type="Pfam" id="PF08544"/>
    </source>
</evidence>
<dbReference type="Gene3D" id="3.30.230.10">
    <property type="match status" value="1"/>
</dbReference>
<keyword evidence="1" id="KW-0963">Cytoplasm</keyword>
<dbReference type="Gene3D" id="3.30.70.890">
    <property type="entry name" value="GHMP kinase, C-terminal domain"/>
    <property type="match status" value="1"/>
</dbReference>
<evidence type="ECO:0000256" key="2">
    <source>
        <dbReference type="ARBA" id="ARBA00022516"/>
    </source>
</evidence>
<keyword evidence="8" id="KW-0443">Lipid metabolism</keyword>
<dbReference type="InterPro" id="IPR014721">
    <property type="entry name" value="Ribsml_uS5_D2-typ_fold_subgr"/>
</dbReference>
<evidence type="ECO:0000256" key="1">
    <source>
        <dbReference type="ARBA" id="ARBA00022490"/>
    </source>
</evidence>
<evidence type="ECO:0000256" key="3">
    <source>
        <dbReference type="ARBA" id="ARBA00022679"/>
    </source>
</evidence>
<keyword evidence="6" id="KW-0067">ATP-binding</keyword>
<dbReference type="PRINTS" id="PR00959">
    <property type="entry name" value="MEVGALKINASE"/>
</dbReference>
<keyword evidence="2" id="KW-0444">Lipid biosynthesis</keyword>
<comment type="pathway">
    <text evidence="9">Isoprenoid biosynthesis; isopentenyl diphosphate biosynthesis via mevalonate pathway; isopentenyl diphosphate from (R)-mevalonate: step 1/3.</text>
</comment>
<evidence type="ECO:0000256" key="9">
    <source>
        <dbReference type="ARBA" id="ARBA00029438"/>
    </source>
</evidence>
<evidence type="ECO:0000313" key="13">
    <source>
        <dbReference type="Proteomes" id="UP000612352"/>
    </source>
</evidence>
<evidence type="ECO:0000256" key="5">
    <source>
        <dbReference type="ARBA" id="ARBA00022777"/>
    </source>
</evidence>
<gene>
    <name evidence="12" type="primary">mvk</name>
    <name evidence="12" type="ORF">I8D64_03350</name>
</gene>
<dbReference type="NCBIfam" id="TIGR00549">
    <property type="entry name" value="mevalon_kin"/>
    <property type="match status" value="1"/>
</dbReference>
<dbReference type="InterPro" id="IPR013750">
    <property type="entry name" value="GHMP_kinase_C_dom"/>
</dbReference>
<keyword evidence="13" id="KW-1185">Reference proteome</keyword>
<feature type="domain" description="GHMP kinase C-terminal" evidence="11">
    <location>
        <begin position="232"/>
        <end position="308"/>
    </location>
</feature>
<evidence type="ECO:0000313" key="12">
    <source>
        <dbReference type="EMBL" id="MBK0330432.1"/>
    </source>
</evidence>
<proteinExistence type="predicted"/>